<accession>A0A0G2EY69</accession>
<dbReference type="AlphaFoldDB" id="A0A0G2EY69"/>
<evidence type="ECO:0000313" key="1">
    <source>
        <dbReference type="EMBL" id="KKY27016.1"/>
    </source>
</evidence>
<reference evidence="1 2" key="1">
    <citation type="submission" date="2015-05" db="EMBL/GenBank/DDBJ databases">
        <title>Distinctive expansion of gene families associated with plant cell wall degradation and secondary metabolism in the genomes of grapevine trunk pathogens.</title>
        <authorList>
            <person name="Lawrence D.P."/>
            <person name="Travadon R."/>
            <person name="Rolshausen P.E."/>
            <person name="Baumgartner K."/>
        </authorList>
    </citation>
    <scope>NUCLEOTIDE SEQUENCE [LARGE SCALE GENOMIC DNA]</scope>
    <source>
        <strain evidence="1">UCRPC4</strain>
    </source>
</reference>
<dbReference type="EMBL" id="LCWF01000031">
    <property type="protein sequence ID" value="KKY27016.1"/>
    <property type="molecule type" value="Genomic_DNA"/>
</dbReference>
<dbReference type="Proteomes" id="UP000053317">
    <property type="component" value="Unassembled WGS sequence"/>
</dbReference>
<evidence type="ECO:0000313" key="2">
    <source>
        <dbReference type="Proteomes" id="UP000053317"/>
    </source>
</evidence>
<proteinExistence type="predicted"/>
<gene>
    <name evidence="1" type="ORF">UCRPC4_g01311</name>
</gene>
<protein>
    <submittedName>
        <fullName evidence="1">Putative c6 finger domain</fullName>
    </submittedName>
</protein>
<organism evidence="1 2">
    <name type="scientific">Phaeomoniella chlamydospora</name>
    <name type="common">Phaeoacremonium chlamydosporum</name>
    <dbReference type="NCBI Taxonomy" id="158046"/>
    <lineage>
        <taxon>Eukaryota</taxon>
        <taxon>Fungi</taxon>
        <taxon>Dikarya</taxon>
        <taxon>Ascomycota</taxon>
        <taxon>Pezizomycotina</taxon>
        <taxon>Eurotiomycetes</taxon>
        <taxon>Chaetothyriomycetidae</taxon>
        <taxon>Phaeomoniellales</taxon>
        <taxon>Phaeomoniellaceae</taxon>
        <taxon>Phaeomoniella</taxon>
    </lineage>
</organism>
<keyword evidence="2" id="KW-1185">Reference proteome</keyword>
<sequence>MRPISQQLHSNLYSLWTRTFAPALGHLLETAWFEGSTSTSILLGNHPHKNIELEWEFAHFVRMVSDTQQDDPTIPSREARLIWRFFRLAQYYTNTVNDAPSDAYEDAMLTSRRINVLQALLTGESLQSNPLNPSTIYGSSEMENYPVELQLKERESEFWYNLGNFTTRLAPTDQPNESAREASQESLTRMRYVLDAYENRDLLYSIAICRFFGELYRQAVPETQSDRASYFVAKGFIESEVTRGSSTVMKTVSRIAMRSWPEL</sequence>
<comment type="caution">
    <text evidence="1">The sequence shown here is derived from an EMBL/GenBank/DDBJ whole genome shotgun (WGS) entry which is preliminary data.</text>
</comment>
<reference evidence="1 2" key="2">
    <citation type="submission" date="2015-05" db="EMBL/GenBank/DDBJ databases">
        <authorList>
            <person name="Morales-Cruz A."/>
            <person name="Amrine K.C."/>
            <person name="Cantu D."/>
        </authorList>
    </citation>
    <scope>NUCLEOTIDE SEQUENCE [LARGE SCALE GENOMIC DNA]</scope>
    <source>
        <strain evidence="1">UCRPC4</strain>
    </source>
</reference>
<dbReference type="OrthoDB" id="5375558at2759"/>
<name>A0A0G2EY69_PHACM</name>